<sequence length="539" mass="55684">MWRSWLRGGAEIARGEWVLHRRERGGVARRGLAFAVFVVGAALGWGAYGIGREVAGGESVPFGVLGIAAAATMAWVAWRSSRLTRDSFEGLNPEFLLTTVPARIPALGLLVVVYARVATVLAVPTVAIGVGGAVGLRTPALALTVVLAVAAATAAAVGVGVSVRLVASLAASRLSRGRTYRDLVVLFGWVPLVVGWFLLIETVERVSIAWLAAAPTRGVADLALLGAAGRTGADPASGLAALAVFASGAALSVGTTTFLARRIWEGEPAGRAPKTGSHPLLEPGWVERLTGERIPRPVRTVARKRWLVERRTARGLLYAGQVVGFSGIVLFPAGILAGGVPLFVLVVHSLGLAVGIVFGSDPIGIEYRGLQMMLTTVGGRAFVGGFLLAALAPAAVIVPAVVLPLGAVSTATAGETLSFVLFGIAVCGSTATLALAVGLGVERSAFVPHPGFFTDAPWYIEIGWEQFGRLGVVLVAATLSALPAFVGTHPVVYEYLAGAGLSVPATRSVSLLLGALVAVGVTRLASEIAIDRYEGYSFE</sequence>
<organism evidence="2 3">
    <name type="scientific">Saliphagus infecundisoli</name>
    <dbReference type="NCBI Taxonomy" id="1849069"/>
    <lineage>
        <taxon>Archaea</taxon>
        <taxon>Methanobacteriati</taxon>
        <taxon>Methanobacteriota</taxon>
        <taxon>Stenosarchaea group</taxon>
        <taxon>Halobacteria</taxon>
        <taxon>Halobacteriales</taxon>
        <taxon>Natrialbaceae</taxon>
        <taxon>Saliphagus</taxon>
    </lineage>
</organism>
<dbReference type="RefSeq" id="WP_224828270.1">
    <property type="nucleotide sequence ID" value="NZ_JAIVEF010000005.1"/>
</dbReference>
<feature type="transmembrane region" description="Helical" evidence="1">
    <location>
        <begin position="506"/>
        <end position="525"/>
    </location>
</feature>
<feature type="transmembrane region" description="Helical" evidence="1">
    <location>
        <begin position="419"/>
        <end position="441"/>
    </location>
</feature>
<comment type="caution">
    <text evidence="2">The sequence shown here is derived from an EMBL/GenBank/DDBJ whole genome shotgun (WGS) entry which is preliminary data.</text>
</comment>
<proteinExistence type="predicted"/>
<reference evidence="2 3" key="1">
    <citation type="journal article" date="2019" name="Int. J. Syst. Evol. Microbiol.">
        <title>The Global Catalogue of Microorganisms (GCM) 10K type strain sequencing project: providing services to taxonomists for standard genome sequencing and annotation.</title>
        <authorList>
            <consortium name="The Broad Institute Genomics Platform"/>
            <consortium name="The Broad Institute Genome Sequencing Center for Infectious Disease"/>
            <person name="Wu L."/>
            <person name="Ma J."/>
        </authorList>
    </citation>
    <scope>NUCLEOTIDE SEQUENCE [LARGE SCALE GENOMIC DNA]</scope>
    <source>
        <strain evidence="2 3">CGMCC 1.15824</strain>
    </source>
</reference>
<feature type="transmembrane region" description="Helical" evidence="1">
    <location>
        <begin position="107"/>
        <end position="134"/>
    </location>
</feature>
<name>A0ABD5QBC5_9EURY</name>
<feature type="transmembrane region" description="Helical" evidence="1">
    <location>
        <begin position="179"/>
        <end position="200"/>
    </location>
</feature>
<feature type="transmembrane region" description="Helical" evidence="1">
    <location>
        <begin position="239"/>
        <end position="260"/>
    </location>
</feature>
<protein>
    <recommendedName>
        <fullName evidence="4">ABC-2 type transport system permease protein</fullName>
    </recommendedName>
</protein>
<accession>A0ABD5QBC5</accession>
<keyword evidence="1" id="KW-0812">Transmembrane</keyword>
<dbReference type="AlphaFoldDB" id="A0ABD5QBC5"/>
<dbReference type="EMBL" id="JBHSJG010000014">
    <property type="protein sequence ID" value="MFC4987020.1"/>
    <property type="molecule type" value="Genomic_DNA"/>
</dbReference>
<feature type="transmembrane region" description="Helical" evidence="1">
    <location>
        <begin position="315"/>
        <end position="336"/>
    </location>
</feature>
<evidence type="ECO:0000256" key="1">
    <source>
        <dbReference type="SAM" id="Phobius"/>
    </source>
</evidence>
<keyword evidence="1" id="KW-0472">Membrane</keyword>
<dbReference type="Proteomes" id="UP001595925">
    <property type="component" value="Unassembled WGS sequence"/>
</dbReference>
<evidence type="ECO:0000313" key="2">
    <source>
        <dbReference type="EMBL" id="MFC4987020.1"/>
    </source>
</evidence>
<feature type="transmembrane region" description="Helical" evidence="1">
    <location>
        <begin position="467"/>
        <end position="486"/>
    </location>
</feature>
<keyword evidence="1" id="KW-1133">Transmembrane helix</keyword>
<gene>
    <name evidence="2" type="ORF">ACFPFO_04390</name>
</gene>
<keyword evidence="3" id="KW-1185">Reference proteome</keyword>
<feature type="transmembrane region" description="Helical" evidence="1">
    <location>
        <begin position="381"/>
        <end position="407"/>
    </location>
</feature>
<feature type="transmembrane region" description="Helical" evidence="1">
    <location>
        <begin position="31"/>
        <end position="48"/>
    </location>
</feature>
<evidence type="ECO:0008006" key="4">
    <source>
        <dbReference type="Google" id="ProtNLM"/>
    </source>
</evidence>
<feature type="transmembrane region" description="Helical" evidence="1">
    <location>
        <begin position="140"/>
        <end position="167"/>
    </location>
</feature>
<evidence type="ECO:0000313" key="3">
    <source>
        <dbReference type="Proteomes" id="UP001595925"/>
    </source>
</evidence>
<feature type="transmembrane region" description="Helical" evidence="1">
    <location>
        <begin position="60"/>
        <end position="78"/>
    </location>
</feature>
<feature type="transmembrane region" description="Helical" evidence="1">
    <location>
        <begin position="342"/>
        <end position="360"/>
    </location>
</feature>